<dbReference type="Gene3D" id="1.10.1130.10">
    <property type="entry name" value="Flavocytochrome C3, Chain A"/>
    <property type="match status" value="1"/>
</dbReference>
<gene>
    <name evidence="2" type="ORF">ENT73_07855</name>
</gene>
<name>A0A832LVD5_9BACT</name>
<evidence type="ECO:0000313" key="2">
    <source>
        <dbReference type="EMBL" id="HGV55972.1"/>
    </source>
</evidence>
<dbReference type="InterPro" id="IPR051829">
    <property type="entry name" value="Multiheme_Cytochr_ET"/>
</dbReference>
<evidence type="ECO:0000256" key="1">
    <source>
        <dbReference type="ARBA" id="ARBA00022729"/>
    </source>
</evidence>
<sequence>MLPLILFLVFILVGCQGKLISQRYTCVDCHKLESFQKHASLRCGDCHQGVELAANKEEAHKNLKVSFNSQEVEAHCVKCHEREVSGFRQSTHYHYSRELKSIYRGFGLSLKKESLSQFITTGQDIETKEGLLEDFLRRRCFTCHIWSKGEGYAKTKRERGCFSCHKPHQLKRPDEETCLSCHYGKYIGWDYLGLVPHNWATDYRSPFVEGKFPERPYGIEAYKLRPDVHKEKGLTCMDCHSKEEVMFGKEGKSCMSCHEGLKDRLFHSSKVLQKVRCEVCHANFLVQDKRKICYLEYDLNEEKWGHLMIQESKEIETLFAEYYAGKKVEPVMKDKLSDKVSSGIWICTLEGRKFDELILGKDALGRLCLLREEEIILRGNGLELIGKLKTCKTSHSLGRSDINRTLKILRDLGN</sequence>
<organism evidence="2">
    <name type="scientific">Caldimicrobium thiodismutans</name>
    <dbReference type="NCBI Taxonomy" id="1653476"/>
    <lineage>
        <taxon>Bacteria</taxon>
        <taxon>Pseudomonadati</taxon>
        <taxon>Thermodesulfobacteriota</taxon>
        <taxon>Thermodesulfobacteria</taxon>
        <taxon>Thermodesulfobacteriales</taxon>
        <taxon>Thermodesulfobacteriaceae</taxon>
        <taxon>Caldimicrobium</taxon>
    </lineage>
</organism>
<accession>A0A832LVD5</accession>
<reference evidence="2" key="1">
    <citation type="journal article" date="2020" name="mSystems">
        <title>Genome- and Community-Level Interaction Insights into Carbon Utilization and Element Cycling Functions of Hydrothermarchaeota in Hydrothermal Sediment.</title>
        <authorList>
            <person name="Zhou Z."/>
            <person name="Liu Y."/>
            <person name="Xu W."/>
            <person name="Pan J."/>
            <person name="Luo Z.H."/>
            <person name="Li M."/>
        </authorList>
    </citation>
    <scope>NUCLEOTIDE SEQUENCE [LARGE SCALE GENOMIC DNA]</scope>
    <source>
        <strain evidence="2">SpSt-605</strain>
    </source>
</reference>
<dbReference type="PANTHER" id="PTHR35038">
    <property type="entry name" value="DISSIMILATORY SULFITE REDUCTASE SIRA"/>
    <property type="match status" value="1"/>
</dbReference>
<dbReference type="AlphaFoldDB" id="A0A832LVD5"/>
<dbReference type="Gene3D" id="3.90.10.10">
    <property type="entry name" value="Cytochrome C3"/>
    <property type="match status" value="1"/>
</dbReference>
<dbReference type="SUPFAM" id="SSF48695">
    <property type="entry name" value="Multiheme cytochromes"/>
    <property type="match status" value="1"/>
</dbReference>
<protein>
    <submittedName>
        <fullName evidence="2">Uncharacterized protein</fullName>
    </submittedName>
</protein>
<keyword evidence="1" id="KW-0732">Signal</keyword>
<proteinExistence type="predicted"/>
<dbReference type="EMBL" id="DSZU01000144">
    <property type="protein sequence ID" value="HGV55972.1"/>
    <property type="molecule type" value="Genomic_DNA"/>
</dbReference>
<comment type="caution">
    <text evidence="2">The sequence shown here is derived from an EMBL/GenBank/DDBJ whole genome shotgun (WGS) entry which is preliminary data.</text>
</comment>
<dbReference type="InterPro" id="IPR036280">
    <property type="entry name" value="Multihaem_cyt_sf"/>
</dbReference>